<organism evidence="10 11">
    <name type="scientific">Vibrio agarilyticus</name>
    <dbReference type="NCBI Taxonomy" id="2726741"/>
    <lineage>
        <taxon>Bacteria</taxon>
        <taxon>Pseudomonadati</taxon>
        <taxon>Pseudomonadota</taxon>
        <taxon>Gammaproteobacteria</taxon>
        <taxon>Vibrionales</taxon>
        <taxon>Vibrionaceae</taxon>
        <taxon>Vibrio</taxon>
    </lineage>
</organism>
<dbReference type="InterPro" id="IPR011922">
    <property type="entry name" value="Cell_div_FtsL"/>
</dbReference>
<comment type="subunit">
    <text evidence="8">Part of a complex composed of FtsB, FtsL and FtsQ.</text>
</comment>
<protein>
    <recommendedName>
        <fullName evidence="8 9">Cell division protein FtsL</fullName>
    </recommendedName>
</protein>
<dbReference type="GO" id="GO:0005886">
    <property type="term" value="C:plasma membrane"/>
    <property type="evidence" value="ECO:0007669"/>
    <property type="project" value="UniProtKB-SubCell"/>
</dbReference>
<keyword evidence="5 8" id="KW-1133">Transmembrane helix</keyword>
<sequence>MAQATPNLALIIARDLLTAGRGGLLVLFAIFISAMGVVLSTHMTRQAIAEKDHTLSQREALDEEWRNLMLEETALAEHSRVQSLAEQALEMKRPDSAKEVILGAP</sequence>
<dbReference type="GO" id="GO:0043093">
    <property type="term" value="P:FtsZ-dependent cytokinesis"/>
    <property type="evidence" value="ECO:0007669"/>
    <property type="project" value="UniProtKB-UniRule"/>
</dbReference>
<reference evidence="10 11" key="1">
    <citation type="submission" date="2020-04" db="EMBL/GenBank/DDBJ databases">
        <title>Vibrio sp. SM6, a novel species isolated from seawater.</title>
        <authorList>
            <person name="Wang X."/>
        </authorList>
    </citation>
    <scope>NUCLEOTIDE SEQUENCE [LARGE SCALE GENOMIC DNA]</scope>
    <source>
        <strain evidence="10 11">SM6</strain>
    </source>
</reference>
<evidence type="ECO:0000256" key="4">
    <source>
        <dbReference type="ARBA" id="ARBA00022692"/>
    </source>
</evidence>
<keyword evidence="7 8" id="KW-0131">Cell cycle</keyword>
<evidence type="ECO:0000256" key="8">
    <source>
        <dbReference type="HAMAP-Rule" id="MF_00910"/>
    </source>
</evidence>
<keyword evidence="4 8" id="KW-0812">Transmembrane</keyword>
<evidence type="ECO:0000313" key="10">
    <source>
        <dbReference type="EMBL" id="NLS12303.1"/>
    </source>
</evidence>
<proteinExistence type="inferred from homology"/>
<comment type="function">
    <text evidence="8">Essential cell division protein. May link together the upstream cell division proteins, which are predominantly cytoplasmic, with the downstream cell division proteins, which are predominantly periplasmic.</text>
</comment>
<evidence type="ECO:0000256" key="1">
    <source>
        <dbReference type="ARBA" id="ARBA00004401"/>
    </source>
</evidence>
<evidence type="ECO:0000256" key="9">
    <source>
        <dbReference type="NCBIfam" id="TIGR02209"/>
    </source>
</evidence>
<keyword evidence="3 8" id="KW-0132">Cell division</keyword>
<evidence type="ECO:0000256" key="2">
    <source>
        <dbReference type="ARBA" id="ARBA00022475"/>
    </source>
</evidence>
<evidence type="ECO:0000256" key="3">
    <source>
        <dbReference type="ARBA" id="ARBA00022618"/>
    </source>
</evidence>
<feature type="transmembrane region" description="Helical" evidence="8">
    <location>
        <begin position="23"/>
        <end position="41"/>
    </location>
</feature>
<dbReference type="Pfam" id="PF04999">
    <property type="entry name" value="FtsL"/>
    <property type="match status" value="1"/>
</dbReference>
<dbReference type="RefSeq" id="WP_168835412.1">
    <property type="nucleotide sequence ID" value="NZ_JABAIK010000004.1"/>
</dbReference>
<dbReference type="AlphaFoldDB" id="A0A7X8TP42"/>
<keyword evidence="6 8" id="KW-0472">Membrane</keyword>
<evidence type="ECO:0000313" key="11">
    <source>
        <dbReference type="Proteomes" id="UP000535589"/>
    </source>
</evidence>
<evidence type="ECO:0000256" key="6">
    <source>
        <dbReference type="ARBA" id="ARBA00023136"/>
    </source>
</evidence>
<keyword evidence="11" id="KW-1185">Reference proteome</keyword>
<gene>
    <name evidence="8 10" type="primary">ftsL</name>
    <name evidence="10" type="ORF">HGP28_05250</name>
</gene>
<comment type="subcellular location">
    <subcellularLocation>
        <location evidence="8">Cell inner membrane</location>
        <topology evidence="8">Single-pass type II membrane protein</topology>
    </subcellularLocation>
    <subcellularLocation>
        <location evidence="1">Cell membrane</location>
        <topology evidence="1">Single-pass type II membrane protein</topology>
    </subcellularLocation>
    <text evidence="8">Localizes to the division septum where it forms a ring structure.</text>
</comment>
<comment type="caution">
    <text evidence="10">The sequence shown here is derived from an EMBL/GenBank/DDBJ whole genome shotgun (WGS) entry which is preliminary data.</text>
</comment>
<dbReference type="Proteomes" id="UP000535589">
    <property type="component" value="Unassembled WGS sequence"/>
</dbReference>
<dbReference type="EMBL" id="JABAIK010000004">
    <property type="protein sequence ID" value="NLS12303.1"/>
    <property type="molecule type" value="Genomic_DNA"/>
</dbReference>
<evidence type="ECO:0000256" key="7">
    <source>
        <dbReference type="ARBA" id="ARBA00023306"/>
    </source>
</evidence>
<name>A0A7X8TP42_9VIBR</name>
<keyword evidence="2 8" id="KW-1003">Cell membrane</keyword>
<dbReference type="HAMAP" id="MF_00910">
    <property type="entry name" value="FtsL"/>
    <property type="match status" value="1"/>
</dbReference>
<evidence type="ECO:0000256" key="5">
    <source>
        <dbReference type="ARBA" id="ARBA00022989"/>
    </source>
</evidence>
<dbReference type="PANTHER" id="PTHR37479">
    <property type="entry name" value="CELL DIVISION PROTEIN FTSL"/>
    <property type="match status" value="1"/>
</dbReference>
<dbReference type="GO" id="GO:0032153">
    <property type="term" value="C:cell division site"/>
    <property type="evidence" value="ECO:0007669"/>
    <property type="project" value="UniProtKB-UniRule"/>
</dbReference>
<keyword evidence="8" id="KW-0997">Cell inner membrane</keyword>
<dbReference type="NCBIfam" id="TIGR02209">
    <property type="entry name" value="ftsL_broad"/>
    <property type="match status" value="1"/>
</dbReference>
<dbReference type="PANTHER" id="PTHR37479:SF1">
    <property type="entry name" value="CELL DIVISION PROTEIN FTSL"/>
    <property type="match status" value="1"/>
</dbReference>
<comment type="similarity">
    <text evidence="8">Belongs to the FtsL family.</text>
</comment>
<accession>A0A7X8TP42</accession>